<dbReference type="Pfam" id="PF07470">
    <property type="entry name" value="Glyco_hydro_88"/>
    <property type="match status" value="1"/>
</dbReference>
<organism evidence="3 4">
    <name type="scientific">Curvularia kusanoi</name>
    <name type="common">Cochliobolus kusanoi</name>
    <dbReference type="NCBI Taxonomy" id="90978"/>
    <lineage>
        <taxon>Eukaryota</taxon>
        <taxon>Fungi</taxon>
        <taxon>Dikarya</taxon>
        <taxon>Ascomycota</taxon>
        <taxon>Pezizomycotina</taxon>
        <taxon>Dothideomycetes</taxon>
        <taxon>Pleosporomycetidae</taxon>
        <taxon>Pleosporales</taxon>
        <taxon>Pleosporineae</taxon>
        <taxon>Pleosporaceae</taxon>
        <taxon>Curvularia</taxon>
    </lineage>
</organism>
<dbReference type="InterPro" id="IPR010905">
    <property type="entry name" value="Glyco_hydro_88"/>
</dbReference>
<evidence type="ECO:0000256" key="1">
    <source>
        <dbReference type="ARBA" id="ARBA00022801"/>
    </source>
</evidence>
<dbReference type="OrthoDB" id="540611at2759"/>
<dbReference type="PANTHER" id="PTHR33886">
    <property type="entry name" value="UNSATURATED RHAMNOGALACTURONAN HYDROLASE (EUROFUNG)"/>
    <property type="match status" value="1"/>
</dbReference>
<evidence type="ECO:0000256" key="2">
    <source>
        <dbReference type="SAM" id="SignalP"/>
    </source>
</evidence>
<gene>
    <name evidence="3" type="ORF">E8E13_001323</name>
</gene>
<feature type="signal peptide" evidence="2">
    <location>
        <begin position="1"/>
        <end position="16"/>
    </location>
</feature>
<keyword evidence="4" id="KW-1185">Reference proteome</keyword>
<evidence type="ECO:0008006" key="5">
    <source>
        <dbReference type="Google" id="ProtNLM"/>
    </source>
</evidence>
<evidence type="ECO:0000313" key="4">
    <source>
        <dbReference type="Proteomes" id="UP000801428"/>
    </source>
</evidence>
<reference evidence="3" key="1">
    <citation type="submission" date="2019-04" db="EMBL/GenBank/DDBJ databases">
        <title>Sequencing of skin fungus with MAO and IRED activity.</title>
        <authorList>
            <person name="Marsaioli A.J."/>
            <person name="Bonatto J.M.C."/>
            <person name="Reis Junior O."/>
        </authorList>
    </citation>
    <scope>NUCLEOTIDE SEQUENCE</scope>
    <source>
        <strain evidence="3">30M1</strain>
    </source>
</reference>
<feature type="chain" id="PRO_5040392340" description="Glycoside hydrolase family 105 protein" evidence="2">
    <location>
        <begin position="17"/>
        <end position="428"/>
    </location>
</feature>
<dbReference type="GO" id="GO:0016787">
    <property type="term" value="F:hydrolase activity"/>
    <property type="evidence" value="ECO:0007669"/>
    <property type="project" value="UniProtKB-KW"/>
</dbReference>
<comment type="caution">
    <text evidence="3">The sequence shown here is derived from an EMBL/GenBank/DDBJ whole genome shotgun (WGS) entry which is preliminary data.</text>
</comment>
<protein>
    <recommendedName>
        <fullName evidence="5">Glycoside hydrolase family 105 protein</fullName>
    </recommendedName>
</protein>
<proteinExistence type="predicted"/>
<dbReference type="InterPro" id="IPR008928">
    <property type="entry name" value="6-hairpin_glycosidase_sf"/>
</dbReference>
<accession>A0A9P4W5I4</accession>
<keyword evidence="1" id="KW-0378">Hydrolase</keyword>
<dbReference type="Gene3D" id="1.50.10.10">
    <property type="match status" value="1"/>
</dbReference>
<dbReference type="PANTHER" id="PTHR33886:SF11">
    <property type="entry name" value="WALL GLYCOSYL HYDROLASE YTER, PUTATIVE (AFU_ORTHOLOGUE AFUA_2G14630)-RELATED"/>
    <property type="match status" value="1"/>
</dbReference>
<sequence>MRLSTAALLTVTPVLATPNASIPNGSSSPLPLSLQMAHSIMSRQEGIYSSAADSSGPLQAGFVQKTFTQLLSQYPNHTLFPAISAYITKSADSLLPIFPNASSALRYSMDRLSTGNAFISLANTTNSTEYAHTVSVLSSSLAQNKRNAEQGLWYYVYPNWSYLDGMFSFGPFSALYNAIYDPGNAAAWTDLQRQFGLLAEHCAYQGVGGEGLLVHGYDESRTAAWANNSLGQSPHVWGRSLGWYVLGLLETISVIDEHIIENCKTEANVSMIREIRDGFERELRLRMQAVVRAVDPASGAWWQLLDQPGREGNYIESSGSAMFTYALLAGVRKGYLPQSTDSTAVSNISSLSNDSYVDVGRRAYAYLKDAFVVDNGNGTLGWNGTVSVCSLNSTASYEYYTVRPILYNSVLGSAAFVGASLEVERLGG</sequence>
<name>A0A9P4W5I4_CURKU</name>
<dbReference type="AlphaFoldDB" id="A0A9P4W5I4"/>
<dbReference type="EMBL" id="SWKU01000046">
    <property type="protein sequence ID" value="KAF2993867.1"/>
    <property type="molecule type" value="Genomic_DNA"/>
</dbReference>
<keyword evidence="2" id="KW-0732">Signal</keyword>
<dbReference type="GO" id="GO:0005975">
    <property type="term" value="P:carbohydrate metabolic process"/>
    <property type="evidence" value="ECO:0007669"/>
    <property type="project" value="InterPro"/>
</dbReference>
<dbReference type="InterPro" id="IPR012341">
    <property type="entry name" value="6hp_glycosidase-like_sf"/>
</dbReference>
<dbReference type="InterPro" id="IPR052043">
    <property type="entry name" value="PolySaccharide_Degr_Enz"/>
</dbReference>
<dbReference type="SUPFAM" id="SSF48208">
    <property type="entry name" value="Six-hairpin glycosidases"/>
    <property type="match status" value="1"/>
</dbReference>
<evidence type="ECO:0000313" key="3">
    <source>
        <dbReference type="EMBL" id="KAF2993867.1"/>
    </source>
</evidence>
<dbReference type="Proteomes" id="UP000801428">
    <property type="component" value="Unassembled WGS sequence"/>
</dbReference>